<organism evidence="1 2">
    <name type="scientific">Flavobacterium arcticum</name>
    <dbReference type="NCBI Taxonomy" id="1784713"/>
    <lineage>
        <taxon>Bacteria</taxon>
        <taxon>Pseudomonadati</taxon>
        <taxon>Bacteroidota</taxon>
        <taxon>Flavobacteriia</taxon>
        <taxon>Flavobacteriales</taxon>
        <taxon>Flavobacteriaceae</taxon>
        <taxon>Flavobacterium</taxon>
    </lineage>
</organism>
<evidence type="ECO:0000313" key="1">
    <source>
        <dbReference type="EMBL" id="AXG75034.1"/>
    </source>
</evidence>
<dbReference type="Pfam" id="PF07617">
    <property type="entry name" value="DUF1579"/>
    <property type="match status" value="1"/>
</dbReference>
<dbReference type="InterPro" id="IPR011473">
    <property type="entry name" value="DUF1579"/>
</dbReference>
<dbReference type="RefSeq" id="WP_114678792.1">
    <property type="nucleotide sequence ID" value="NZ_CP031188.1"/>
</dbReference>
<protein>
    <submittedName>
        <fullName evidence="1">DUF1579 domain-containing protein</fullName>
    </submittedName>
</protein>
<keyword evidence="2" id="KW-1185">Reference proteome</keyword>
<dbReference type="PROSITE" id="PS51257">
    <property type="entry name" value="PROKAR_LIPOPROTEIN"/>
    <property type="match status" value="1"/>
</dbReference>
<dbReference type="Proteomes" id="UP000253951">
    <property type="component" value="Chromosome"/>
</dbReference>
<dbReference type="EMBL" id="CP031188">
    <property type="protein sequence ID" value="AXG75034.1"/>
    <property type="molecule type" value="Genomic_DNA"/>
</dbReference>
<accession>A0A345HEM4</accession>
<dbReference type="KEGG" id="fat:DVK85_12670"/>
<sequence length="215" mass="24414">MKKIYVSLAVIAIAFASCKKEEKVEPEAAETMSDTIVHEEIAPEQPMDSTAMAQAWEKYMTPSEPHKMMADEVGKWDCEMTFWMAPDAPPETYKSIANIKMIMGGRYQESMYSGEMMGMPFEGRATVAYDNAANEYTSTWIDNMGTGLMVMKGKMKEGSNSMTLKGETIDPMTGKTCNMREVYTIVDENTRKMEMYDNKMGEGHKNMEIVMRRKM</sequence>
<evidence type="ECO:0000313" key="2">
    <source>
        <dbReference type="Proteomes" id="UP000253951"/>
    </source>
</evidence>
<name>A0A345HEM4_9FLAO</name>
<dbReference type="OrthoDB" id="277821at2"/>
<gene>
    <name evidence="1" type="ORF">DVK85_12670</name>
</gene>
<proteinExistence type="predicted"/>
<dbReference type="AlphaFoldDB" id="A0A345HEM4"/>
<reference evidence="1 2" key="1">
    <citation type="submission" date="2018-07" db="EMBL/GenBank/DDBJ databases">
        <title>Complete genome sequence of Flavobacterium arcticum type strain SM1502T.</title>
        <authorList>
            <person name="Li Y."/>
            <person name="Li D.-D."/>
        </authorList>
    </citation>
    <scope>NUCLEOTIDE SEQUENCE [LARGE SCALE GENOMIC DNA]</scope>
    <source>
        <strain evidence="1 2">SM1502</strain>
    </source>
</reference>